<dbReference type="Gene3D" id="2.160.20.10">
    <property type="entry name" value="Single-stranded right-handed beta-helix, Pectin lyase-like"/>
    <property type="match status" value="1"/>
</dbReference>
<reference evidence="2 3" key="1">
    <citation type="journal article" date="2010" name="ISME J.">
        <title>Fine-scale evolution: genomic, phenotypic and ecological differentiation in two coexisting Salinibacter ruber strains.</title>
        <authorList>
            <person name="Pena A."/>
            <person name="Teeling H."/>
            <person name="Huerta-Cepas J."/>
            <person name="Santos F."/>
            <person name="Yarza P."/>
            <person name="Brito-Echeverria J."/>
            <person name="Lucio M."/>
            <person name="Schmitt-Kopplin P."/>
            <person name="Meseguer I."/>
            <person name="Schenowitz C."/>
            <person name="Dossat C."/>
            <person name="Barbe V."/>
            <person name="Dopazo J."/>
            <person name="Rossello-Mora R."/>
            <person name="Schuler M."/>
            <person name="Glockner F.O."/>
            <person name="Amann R."/>
            <person name="Gabaldon T."/>
            <person name="Anton J."/>
        </authorList>
    </citation>
    <scope>NUCLEOTIDE SEQUENCE [LARGE SCALE GENOMIC DNA]</scope>
    <source>
        <strain evidence="2 3">M8</strain>
        <plasmid evidence="3">pSR84</plasmid>
    </source>
</reference>
<dbReference type="InterPro" id="IPR006626">
    <property type="entry name" value="PbH1"/>
</dbReference>
<dbReference type="EMBL" id="FP565813">
    <property type="protein sequence ID" value="CBH22840.1"/>
    <property type="molecule type" value="Genomic_DNA"/>
</dbReference>
<organism evidence="2 3">
    <name type="scientific">Salinibacter ruber (strain M8)</name>
    <dbReference type="NCBI Taxonomy" id="761659"/>
    <lineage>
        <taxon>Bacteria</taxon>
        <taxon>Pseudomonadati</taxon>
        <taxon>Rhodothermota</taxon>
        <taxon>Rhodothermia</taxon>
        <taxon>Rhodothermales</taxon>
        <taxon>Salinibacteraceae</taxon>
        <taxon>Salinibacter</taxon>
    </lineage>
</organism>
<dbReference type="InterPro" id="IPR011050">
    <property type="entry name" value="Pectin_lyase_fold/virulence"/>
</dbReference>
<accession>D6CW11</accession>
<feature type="compositionally biased region" description="Pro residues" evidence="1">
    <location>
        <begin position="37"/>
        <end position="52"/>
    </location>
</feature>
<evidence type="ECO:0000256" key="1">
    <source>
        <dbReference type="SAM" id="MobiDB-lite"/>
    </source>
</evidence>
<dbReference type="InterPro" id="IPR012334">
    <property type="entry name" value="Pectin_lyas_fold"/>
</dbReference>
<dbReference type="Proteomes" id="UP000000933">
    <property type="component" value="Plasmid pSR84"/>
</dbReference>
<protein>
    <submittedName>
        <fullName evidence="2">Uncharacterized protein</fullName>
    </submittedName>
</protein>
<dbReference type="AlphaFoldDB" id="D6CW11"/>
<dbReference type="PROSITE" id="PS51257">
    <property type="entry name" value="PROKAR_LIPOPROTEIN"/>
    <property type="match status" value="1"/>
</dbReference>
<geneLocation type="plasmid" evidence="2 3">
    <name>pSR84</name>
</geneLocation>
<evidence type="ECO:0000313" key="3">
    <source>
        <dbReference type="Proteomes" id="UP000000933"/>
    </source>
</evidence>
<keyword evidence="2" id="KW-0614">Plasmid</keyword>
<dbReference type="SUPFAM" id="SSF51126">
    <property type="entry name" value="Pectin lyase-like"/>
    <property type="match status" value="1"/>
</dbReference>
<dbReference type="KEGG" id="srm:SRM_p84034"/>
<gene>
    <name evidence="2" type="ORF">SRM_p84034</name>
</gene>
<proteinExistence type="predicted"/>
<dbReference type="RefSeq" id="WP_013124675.1">
    <property type="nucleotide sequence ID" value="NC_014157.1"/>
</dbReference>
<sequence length="437" mass="46213">MKVSLPPLPNSACTYGAPLLILALLAGCSTESGMAPSRPPSLPAMATPPEPPAPDHRLPLDVTYVDSARYDVQPGEVVCLEPGARPFLVLNGLQGRPDAPVTLTNCPGGTARLGGDRFGIVLRHSKHLRVVGSASPDDRLGLVVDGGGEAKVGVSVDQRSTDVELGFLEIKNTTFAGIVAKTEDANAGVPPEERFVLQNLHVHDTYVHHTGGEGMYLGSSTVGPGQHRLTGLRVHNNVVAQAGWDGIQVSNATDDAEVHHNVIYQSGTKGQSFHGNGLQIGGNAAGAYHHNLIVDSHIWGLAVFGTGHIDVEKTLISGSQGVFVDDRKATRPDVPIRVRANSFRNIQGTVVQVLNDIAPVLVSENRLDGDNDWLDTSSGAGANVSLDRNTRVPLDSLRFPGKKDGNFCLLPASPYAGMGLSHCQYVGFLSRLHAVPP</sequence>
<evidence type="ECO:0000313" key="2">
    <source>
        <dbReference type="EMBL" id="CBH22840.1"/>
    </source>
</evidence>
<reference evidence="3" key="2">
    <citation type="submission" date="2010-04" db="EMBL/GenBank/DDBJ databases">
        <title>Genome sequence of Salinibacter ruber M8.</title>
        <authorList>
            <consortium name="Genoscope"/>
        </authorList>
    </citation>
    <scope>NUCLEOTIDE SEQUENCE [LARGE SCALE GENOMIC DNA]</scope>
    <source>
        <strain evidence="3">M8</strain>
        <plasmid evidence="3">pSR84</plasmid>
    </source>
</reference>
<name>D6CW11_SALRM</name>
<dbReference type="HOGENOM" id="CLU_626834_0_0_10"/>
<dbReference type="SMART" id="SM00710">
    <property type="entry name" value="PbH1"/>
    <property type="match status" value="4"/>
</dbReference>
<feature type="region of interest" description="Disordered" evidence="1">
    <location>
        <begin position="33"/>
        <end position="55"/>
    </location>
</feature>